<keyword evidence="7" id="KW-0324">Glycolysis</keyword>
<feature type="region of interest" description="Disordered" evidence="9">
    <location>
        <begin position="520"/>
        <end position="549"/>
    </location>
</feature>
<evidence type="ECO:0000256" key="9">
    <source>
        <dbReference type="SAM" id="MobiDB-lite"/>
    </source>
</evidence>
<gene>
    <name evidence="11" type="ORF">Pmar_PMAR019593</name>
</gene>
<sequence>MCGGDSRALFVMEDEAAADTTDAAGGAQSADQAKESTSTGESAEQTAAPTGHPGASPMGPRLNMPRKFERRHKLSVRTERWYDDSVSFTRGTSFAVRNFQHRSLMESLCNRRPVPTPDVVNRDKTRRYVIERVEDSKLQLDPEVFEDWPHLRSHDTPVMLRPAVEETGLAQDFTEEITIGVMLTGAWGPASGIHNVVLGVNDHLEQRFKKYRLLGFMDGPSGFASGNFLELNAMPNLSSYANQGGSDLLRYGSLRAMDEGDFKEIHALCREYGLHGLVVAGGPAEISHVSQLVCYFESVPEAERVSIISVYVPKWLPITLGFDSAMTVSCEFAGNLAMDGLSSGRHIDYHFIRCGSSTATLEVALQVRPTYTILAEDLTQCGPDGRVKTLRSLVKTVANLMITRYQMHRLRSGTILISDGFYDFLPHFAELERECRQLQQNCSDIDKPPSIEDALRLLSPPCLDLFVQLPRSDQDRLVKAYDKEGKPIEVGTEPERLLAMLVMEYIRVMNEGIHRRNAAKDICGGNSGPGSQGGSSLAGTESYDEDSIQDMEEEFPTPCLRVHYLGQEARCPLPSKFDCQFGWALGQAAAALAIAPRGRYNGYVAVVTDLLEDTSKWGIGGIPLAPLLRKQKDPELIPIPAIAENKEAVYRANQKLKREAKVLLVSKREICTRDDHVMNIYNRLRIGDIYNYKTRSIALCTPGNANTENILSHNFSQWPSRRCDVSAVSIGAQRGGEVPGEFAAAGNGHSSPHFSQSRKIRSQTVAVADLDVTFPTEKIITSVKEEQNEGDEAELRSFPGYIMKIYTKFEIFHTTTLRIGIVFLGRQSPGCHNIVWGLKSYVDAQPGGQLIGIALGALGFVKGYTVNLDSDQLLSLYRNQSGLDLLGRTDLTLRTTEDLIACARTCQKLSLDGVVVVGGVGTHADSALLAETMAKMQVSTKVIGVPASVENDIPLVEQTLGYDTACKVFSNIIGNIATLAASGTREWYFIRICGRSMSHIAAECALHAHPNLFLISEEIRARNMSLRDLINLVCDVILKRCQQGMDYGVIRSMHAQEHRLLMNASTGVKPSTMLHRSLFETLSPSARAMYDSLPDRIQYGIWQQYVATPPGSQYELPHLESELLLKSLVAIELPRRRLLPYSQLAYPGSQRDAF</sequence>
<dbReference type="InterPro" id="IPR035966">
    <property type="entry name" value="PKF_sf"/>
</dbReference>
<dbReference type="OMA" id="MICSGRH"/>
<keyword evidence="2" id="KW-0963">Cytoplasm</keyword>
<protein>
    <submittedName>
        <fullName evidence="11">Phosphofructokinase, putative</fullName>
    </submittedName>
</protein>
<dbReference type="InterPro" id="IPR000023">
    <property type="entry name" value="Phosphofructokinase_dom"/>
</dbReference>
<dbReference type="GO" id="GO:0047334">
    <property type="term" value="F:diphosphate-fructose-6-phosphate 1-phosphotransferase activity"/>
    <property type="evidence" value="ECO:0007669"/>
    <property type="project" value="UniProtKB-EC"/>
</dbReference>
<evidence type="ECO:0000256" key="1">
    <source>
        <dbReference type="ARBA" id="ARBA00001946"/>
    </source>
</evidence>
<evidence type="ECO:0000256" key="7">
    <source>
        <dbReference type="ARBA" id="ARBA00023152"/>
    </source>
</evidence>
<dbReference type="Pfam" id="PF00365">
    <property type="entry name" value="PFK"/>
    <property type="match status" value="1"/>
</dbReference>
<dbReference type="InParanoid" id="C5LGJ0"/>
<feature type="region of interest" description="Disordered" evidence="9">
    <location>
        <begin position="13"/>
        <end position="65"/>
    </location>
</feature>
<keyword evidence="4" id="KW-0479">Metal-binding</keyword>
<dbReference type="RefSeq" id="XP_002772360.1">
    <property type="nucleotide sequence ID" value="XM_002772314.1"/>
</dbReference>
<keyword evidence="3" id="KW-0808">Transferase</keyword>
<dbReference type="OrthoDB" id="537915at2759"/>
<keyword evidence="5 11" id="KW-0418">Kinase</keyword>
<evidence type="ECO:0000256" key="3">
    <source>
        <dbReference type="ARBA" id="ARBA00022679"/>
    </source>
</evidence>
<dbReference type="UniPathway" id="UPA00109">
    <property type="reaction ID" value="UER00182"/>
</dbReference>
<evidence type="ECO:0000256" key="5">
    <source>
        <dbReference type="ARBA" id="ARBA00022777"/>
    </source>
</evidence>
<feature type="domain" description="Phosphofructokinase" evidence="10">
    <location>
        <begin position="818"/>
        <end position="1031"/>
    </location>
</feature>
<feature type="compositionally biased region" description="Low complexity" evidence="9">
    <location>
        <begin position="18"/>
        <end position="31"/>
    </location>
</feature>
<dbReference type="EMBL" id="GG681830">
    <property type="protein sequence ID" value="EER04176.1"/>
    <property type="molecule type" value="Genomic_DNA"/>
</dbReference>
<dbReference type="GO" id="GO:0015979">
    <property type="term" value="P:photosynthesis"/>
    <property type="evidence" value="ECO:0007669"/>
    <property type="project" value="TreeGrafter"/>
</dbReference>
<dbReference type="Gene3D" id="3.40.50.450">
    <property type="match status" value="2"/>
</dbReference>
<evidence type="ECO:0000313" key="12">
    <source>
        <dbReference type="Proteomes" id="UP000007800"/>
    </source>
</evidence>
<evidence type="ECO:0000313" key="11">
    <source>
        <dbReference type="EMBL" id="EER04176.1"/>
    </source>
</evidence>
<feature type="compositionally biased region" description="Polar residues" evidence="9">
    <location>
        <begin position="35"/>
        <end position="48"/>
    </location>
</feature>
<dbReference type="GO" id="GO:0046872">
    <property type="term" value="F:metal ion binding"/>
    <property type="evidence" value="ECO:0007669"/>
    <property type="project" value="UniProtKB-KW"/>
</dbReference>
<dbReference type="PANTHER" id="PTHR43650:SF17">
    <property type="entry name" value="PYROPHOSPHATE--FRUCTOSE 6-PHOSPHATE 1-PHOSPHOTRANSFERASE SUBUNIT ALPHA 1"/>
    <property type="match status" value="1"/>
</dbReference>
<dbReference type="GO" id="GO:0006002">
    <property type="term" value="P:fructose 6-phosphate metabolic process"/>
    <property type="evidence" value="ECO:0007669"/>
    <property type="project" value="InterPro"/>
</dbReference>
<evidence type="ECO:0000259" key="10">
    <source>
        <dbReference type="Pfam" id="PF00365"/>
    </source>
</evidence>
<dbReference type="GO" id="GO:0005829">
    <property type="term" value="C:cytosol"/>
    <property type="evidence" value="ECO:0007669"/>
    <property type="project" value="TreeGrafter"/>
</dbReference>
<accession>C5LGJ0</accession>
<dbReference type="SUPFAM" id="SSF53784">
    <property type="entry name" value="Phosphofructokinase"/>
    <property type="match status" value="2"/>
</dbReference>
<evidence type="ECO:0000256" key="2">
    <source>
        <dbReference type="ARBA" id="ARBA00022490"/>
    </source>
</evidence>
<dbReference type="GeneID" id="9045425"/>
<keyword evidence="12" id="KW-1185">Reference proteome</keyword>
<evidence type="ECO:0000256" key="6">
    <source>
        <dbReference type="ARBA" id="ARBA00022842"/>
    </source>
</evidence>
<comment type="cofactor">
    <cofactor evidence="1">
        <name>Mg(2+)</name>
        <dbReference type="ChEBI" id="CHEBI:18420"/>
    </cofactor>
</comment>
<dbReference type="AlphaFoldDB" id="C5LGJ0"/>
<name>C5LGJ0_PERM5</name>
<keyword evidence="6" id="KW-0460">Magnesium</keyword>
<evidence type="ECO:0000256" key="4">
    <source>
        <dbReference type="ARBA" id="ARBA00022723"/>
    </source>
</evidence>
<comment type="catalytic activity">
    <reaction evidence="8">
        <text>beta-D-fructose 6-phosphate + diphosphate = beta-D-fructose 1,6-bisphosphate + phosphate + H(+)</text>
        <dbReference type="Rhea" id="RHEA:13613"/>
        <dbReference type="ChEBI" id="CHEBI:15378"/>
        <dbReference type="ChEBI" id="CHEBI:32966"/>
        <dbReference type="ChEBI" id="CHEBI:33019"/>
        <dbReference type="ChEBI" id="CHEBI:43474"/>
        <dbReference type="ChEBI" id="CHEBI:57634"/>
        <dbReference type="EC" id="2.7.1.90"/>
    </reaction>
</comment>
<dbReference type="Proteomes" id="UP000007800">
    <property type="component" value="Unassembled WGS sequence"/>
</dbReference>
<dbReference type="InterPro" id="IPR022953">
    <property type="entry name" value="ATP_PFK"/>
</dbReference>
<dbReference type="PRINTS" id="PR00476">
    <property type="entry name" value="PHFRCTKINASE"/>
</dbReference>
<dbReference type="PANTHER" id="PTHR43650">
    <property type="entry name" value="PYROPHOSPHATE--FRUCTOSE 6-PHOSPHATE 1-PHOSPHOTRANSFERASE"/>
    <property type="match status" value="1"/>
</dbReference>
<organism evidence="12">
    <name type="scientific">Perkinsus marinus (strain ATCC 50983 / TXsc)</name>
    <dbReference type="NCBI Taxonomy" id="423536"/>
    <lineage>
        <taxon>Eukaryota</taxon>
        <taxon>Sar</taxon>
        <taxon>Alveolata</taxon>
        <taxon>Perkinsozoa</taxon>
        <taxon>Perkinsea</taxon>
        <taxon>Perkinsida</taxon>
        <taxon>Perkinsidae</taxon>
        <taxon>Perkinsus</taxon>
    </lineage>
</organism>
<proteinExistence type="predicted"/>
<reference evidence="11 12" key="1">
    <citation type="submission" date="2008-07" db="EMBL/GenBank/DDBJ databases">
        <authorList>
            <person name="El-Sayed N."/>
            <person name="Caler E."/>
            <person name="Inman J."/>
            <person name="Amedeo P."/>
            <person name="Hass B."/>
            <person name="Wortman J."/>
        </authorList>
    </citation>
    <scope>NUCLEOTIDE SEQUENCE [LARGE SCALE GENOMIC DNA]</scope>
    <source>
        <strain evidence="12">ATCC 50983 / TXsc</strain>
    </source>
</reference>
<evidence type="ECO:0000256" key="8">
    <source>
        <dbReference type="ARBA" id="ARBA00048072"/>
    </source>
</evidence>
<dbReference type="GO" id="GO:0003872">
    <property type="term" value="F:6-phosphofructokinase activity"/>
    <property type="evidence" value="ECO:0007669"/>
    <property type="project" value="InterPro"/>
</dbReference>
<dbReference type="GO" id="GO:0009749">
    <property type="term" value="P:response to glucose"/>
    <property type="evidence" value="ECO:0007669"/>
    <property type="project" value="TreeGrafter"/>
</dbReference>